<accession>A0AAQ3UT37</accession>
<feature type="region of interest" description="Disordered" evidence="1">
    <location>
        <begin position="38"/>
        <end position="137"/>
    </location>
</feature>
<keyword evidence="3" id="KW-1185">Reference proteome</keyword>
<organism evidence="2 3">
    <name type="scientific">Paspalum notatum var. saurae</name>
    <dbReference type="NCBI Taxonomy" id="547442"/>
    <lineage>
        <taxon>Eukaryota</taxon>
        <taxon>Viridiplantae</taxon>
        <taxon>Streptophyta</taxon>
        <taxon>Embryophyta</taxon>
        <taxon>Tracheophyta</taxon>
        <taxon>Spermatophyta</taxon>
        <taxon>Magnoliopsida</taxon>
        <taxon>Liliopsida</taxon>
        <taxon>Poales</taxon>
        <taxon>Poaceae</taxon>
        <taxon>PACMAD clade</taxon>
        <taxon>Panicoideae</taxon>
        <taxon>Andropogonodae</taxon>
        <taxon>Paspaleae</taxon>
        <taxon>Paspalinae</taxon>
        <taxon>Paspalum</taxon>
    </lineage>
</organism>
<feature type="compositionally biased region" description="Low complexity" evidence="1">
    <location>
        <begin position="108"/>
        <end position="119"/>
    </location>
</feature>
<dbReference type="AlphaFoldDB" id="A0AAQ3UT37"/>
<proteinExistence type="predicted"/>
<reference evidence="2 3" key="1">
    <citation type="submission" date="2024-02" db="EMBL/GenBank/DDBJ databases">
        <title>High-quality chromosome-scale genome assembly of Pensacola bahiagrass (Paspalum notatum Flugge var. saurae).</title>
        <authorList>
            <person name="Vega J.M."/>
            <person name="Podio M."/>
            <person name="Orjuela J."/>
            <person name="Siena L.A."/>
            <person name="Pessino S.C."/>
            <person name="Combes M.C."/>
            <person name="Mariac C."/>
            <person name="Albertini E."/>
            <person name="Pupilli F."/>
            <person name="Ortiz J.P.A."/>
            <person name="Leblanc O."/>
        </authorList>
    </citation>
    <scope>NUCLEOTIDE SEQUENCE [LARGE SCALE GENOMIC DNA]</scope>
    <source>
        <strain evidence="2">R1</strain>
        <tissue evidence="2">Leaf</tissue>
    </source>
</reference>
<feature type="region of interest" description="Disordered" evidence="1">
    <location>
        <begin position="1"/>
        <end position="24"/>
    </location>
</feature>
<evidence type="ECO:0000256" key="1">
    <source>
        <dbReference type="SAM" id="MobiDB-lite"/>
    </source>
</evidence>
<evidence type="ECO:0000313" key="3">
    <source>
        <dbReference type="Proteomes" id="UP001341281"/>
    </source>
</evidence>
<protein>
    <submittedName>
        <fullName evidence="2">Uncharacterized protein</fullName>
    </submittedName>
</protein>
<name>A0AAQ3UT37_PASNO</name>
<gene>
    <name evidence="2" type="ORF">U9M48_043410</name>
</gene>
<dbReference type="Proteomes" id="UP001341281">
    <property type="component" value="Chromosome 10"/>
</dbReference>
<sequence>MGKHGAGGGKYGCGRQQPWEFPEKPRASLAVGVLASPLARAAPPPHPTPALGRRRPFPAQHGRKPSGAPPTDASSPAPPREQRPHPTLTLGWQRPSPAATHERERPTSAAPRLLRASASDPMPHSRSGAAPSHGAVTGTPPVCWQRVIAQPARRHHKRSDYSYALDNFVSARALLRKQCIRYLGPCFHAFFSMGKRFYPQAGKLLGKDKAE</sequence>
<feature type="compositionally biased region" description="Low complexity" evidence="1">
    <location>
        <begin position="65"/>
        <end position="75"/>
    </location>
</feature>
<feature type="compositionally biased region" description="Basic residues" evidence="1">
    <location>
        <begin position="52"/>
        <end position="64"/>
    </location>
</feature>
<feature type="compositionally biased region" description="Gly residues" evidence="1">
    <location>
        <begin position="1"/>
        <end position="12"/>
    </location>
</feature>
<dbReference type="EMBL" id="CP144754">
    <property type="protein sequence ID" value="WVZ97908.1"/>
    <property type="molecule type" value="Genomic_DNA"/>
</dbReference>
<evidence type="ECO:0000313" key="2">
    <source>
        <dbReference type="EMBL" id="WVZ97908.1"/>
    </source>
</evidence>